<comment type="caution">
    <text evidence="1">The sequence shown here is derived from an EMBL/GenBank/DDBJ whole genome shotgun (WGS) entry which is preliminary data.</text>
</comment>
<evidence type="ECO:0000313" key="1">
    <source>
        <dbReference type="EMBL" id="KAK7483375.1"/>
    </source>
</evidence>
<name>A0ABD0K8E6_9CAEN</name>
<proteinExistence type="predicted"/>
<gene>
    <name evidence="1" type="ORF">BaRGS_00025315</name>
</gene>
<dbReference type="EMBL" id="JACVVK020000227">
    <property type="protein sequence ID" value="KAK7483375.1"/>
    <property type="molecule type" value="Genomic_DNA"/>
</dbReference>
<evidence type="ECO:0000313" key="2">
    <source>
        <dbReference type="Proteomes" id="UP001519460"/>
    </source>
</evidence>
<sequence length="140" mass="15583">MKHLLKLVKLFQTDFPTLRQAQHHDTDHGYAPFTAEFSGHSGEVCPCTSATIFSLPRLCRNPPNSGSVVLKTCPNYWPGRTIGGRFDFLDPADTFSADHGFQCDWPACDTYSGTVCLGSTVASRQVYNHQKTELYHGLLM</sequence>
<accession>A0ABD0K8E6</accession>
<reference evidence="1 2" key="1">
    <citation type="journal article" date="2023" name="Sci. Data">
        <title>Genome assembly of the Korean intertidal mud-creeper Batillaria attramentaria.</title>
        <authorList>
            <person name="Patra A.K."/>
            <person name="Ho P.T."/>
            <person name="Jun S."/>
            <person name="Lee S.J."/>
            <person name="Kim Y."/>
            <person name="Won Y.J."/>
        </authorList>
    </citation>
    <scope>NUCLEOTIDE SEQUENCE [LARGE SCALE GENOMIC DNA]</scope>
    <source>
        <strain evidence="1">Wonlab-2016</strain>
    </source>
</reference>
<organism evidence="1 2">
    <name type="scientific">Batillaria attramentaria</name>
    <dbReference type="NCBI Taxonomy" id="370345"/>
    <lineage>
        <taxon>Eukaryota</taxon>
        <taxon>Metazoa</taxon>
        <taxon>Spiralia</taxon>
        <taxon>Lophotrochozoa</taxon>
        <taxon>Mollusca</taxon>
        <taxon>Gastropoda</taxon>
        <taxon>Caenogastropoda</taxon>
        <taxon>Sorbeoconcha</taxon>
        <taxon>Cerithioidea</taxon>
        <taxon>Batillariidae</taxon>
        <taxon>Batillaria</taxon>
    </lineage>
</organism>
<protein>
    <submittedName>
        <fullName evidence="1">Uncharacterized protein</fullName>
    </submittedName>
</protein>
<dbReference type="AlphaFoldDB" id="A0ABD0K8E6"/>
<keyword evidence="2" id="KW-1185">Reference proteome</keyword>
<dbReference type="Proteomes" id="UP001519460">
    <property type="component" value="Unassembled WGS sequence"/>
</dbReference>